<accession>A0A5B7E513</accession>
<evidence type="ECO:0000313" key="2">
    <source>
        <dbReference type="EMBL" id="MPC28276.1"/>
    </source>
</evidence>
<dbReference type="AlphaFoldDB" id="A0A5B7E513"/>
<gene>
    <name evidence="2" type="ORF">E2C01_021476</name>
</gene>
<proteinExistence type="predicted"/>
<organism evidence="2 3">
    <name type="scientific">Portunus trituberculatus</name>
    <name type="common">Swimming crab</name>
    <name type="synonym">Neptunus trituberculatus</name>
    <dbReference type="NCBI Taxonomy" id="210409"/>
    <lineage>
        <taxon>Eukaryota</taxon>
        <taxon>Metazoa</taxon>
        <taxon>Ecdysozoa</taxon>
        <taxon>Arthropoda</taxon>
        <taxon>Crustacea</taxon>
        <taxon>Multicrustacea</taxon>
        <taxon>Malacostraca</taxon>
        <taxon>Eumalacostraca</taxon>
        <taxon>Eucarida</taxon>
        <taxon>Decapoda</taxon>
        <taxon>Pleocyemata</taxon>
        <taxon>Brachyura</taxon>
        <taxon>Eubrachyura</taxon>
        <taxon>Portunoidea</taxon>
        <taxon>Portunidae</taxon>
        <taxon>Portuninae</taxon>
        <taxon>Portunus</taxon>
    </lineage>
</organism>
<reference evidence="2 3" key="1">
    <citation type="submission" date="2019-05" db="EMBL/GenBank/DDBJ databases">
        <title>Another draft genome of Portunus trituberculatus and its Hox gene families provides insights of decapod evolution.</title>
        <authorList>
            <person name="Jeong J.-H."/>
            <person name="Song I."/>
            <person name="Kim S."/>
            <person name="Choi T."/>
            <person name="Kim D."/>
            <person name="Ryu S."/>
            <person name="Kim W."/>
        </authorList>
    </citation>
    <scope>NUCLEOTIDE SEQUENCE [LARGE SCALE GENOMIC DNA]</scope>
    <source>
        <tissue evidence="2">Muscle</tissue>
    </source>
</reference>
<sequence>MAWTPGDRVPPISKPTSYRKPWSRVRKSNLHSDRGQDSNPCAWRPLRAQSTHGSTVPRRRCPVHRVFMYVDGRFIRDHKIQHDIASPSYILLPLIPKTPHTSLHKVIHEVRKAEQLAGTEALSAGWAGTLAL</sequence>
<name>A0A5B7E513_PORTR</name>
<protein>
    <submittedName>
        <fullName evidence="2">Uncharacterized protein</fullName>
    </submittedName>
</protein>
<evidence type="ECO:0000256" key="1">
    <source>
        <dbReference type="SAM" id="MobiDB-lite"/>
    </source>
</evidence>
<comment type="caution">
    <text evidence="2">The sequence shown here is derived from an EMBL/GenBank/DDBJ whole genome shotgun (WGS) entry which is preliminary data.</text>
</comment>
<evidence type="ECO:0000313" key="3">
    <source>
        <dbReference type="Proteomes" id="UP000324222"/>
    </source>
</evidence>
<dbReference type="EMBL" id="VSRR010001884">
    <property type="protein sequence ID" value="MPC28276.1"/>
    <property type="molecule type" value="Genomic_DNA"/>
</dbReference>
<keyword evidence="3" id="KW-1185">Reference proteome</keyword>
<feature type="region of interest" description="Disordered" evidence="1">
    <location>
        <begin position="1"/>
        <end position="57"/>
    </location>
</feature>
<dbReference type="Proteomes" id="UP000324222">
    <property type="component" value="Unassembled WGS sequence"/>
</dbReference>